<keyword evidence="3" id="KW-1185">Reference proteome</keyword>
<dbReference type="KEGG" id="mfa:Mfla_1053"/>
<dbReference type="InterPro" id="IPR025906">
    <property type="entry name" value="YjfB_motility"/>
</dbReference>
<evidence type="ECO:0000313" key="3">
    <source>
        <dbReference type="Proteomes" id="UP000002440"/>
    </source>
</evidence>
<dbReference type="HOGENOM" id="CLU_189781_0_1_4"/>
<proteinExistence type="predicted"/>
<reference evidence="2 3" key="1">
    <citation type="submission" date="2006-03" db="EMBL/GenBank/DDBJ databases">
        <title>Complete sequence of Methylobacillus flagellatus KT.</title>
        <authorList>
            <consortium name="US DOE Joint Genome Institute"/>
            <person name="Copeland A."/>
            <person name="Lucas S."/>
            <person name="Lapidus A."/>
            <person name="Barry K."/>
            <person name="Detter J.C."/>
            <person name="Glavina del Rio T."/>
            <person name="Hammon N."/>
            <person name="Israni S."/>
            <person name="Dalin E."/>
            <person name="Tice H."/>
            <person name="Pitluck S."/>
            <person name="Brettin T."/>
            <person name="Bruce D."/>
            <person name="Han C."/>
            <person name="Tapia R."/>
            <person name="Saunders E."/>
            <person name="Gilna P."/>
            <person name="Schmutz J."/>
            <person name="Larimer F."/>
            <person name="Land M."/>
            <person name="Kyrpides N."/>
            <person name="Anderson I."/>
            <person name="Richardson P."/>
        </authorList>
    </citation>
    <scope>NUCLEOTIDE SEQUENCE [LARGE SCALE GENOMIC DNA]</scope>
    <source>
        <strain evidence="2">KT</strain>
        <strain evidence="3">KT / ATCC 51484 / DSM 6875</strain>
    </source>
</reference>
<evidence type="ECO:0000313" key="1">
    <source>
        <dbReference type="EMBL" id="ABE49177.1"/>
    </source>
</evidence>
<name>Q1H2G6_METFK</name>
<accession>Q1H2G6</accession>
<sequence>MEINMDVSAIASVASDLSATRLQQEVGTTVLKKALDISSANALALLEALPAPSANLPAHLGQNVNTVA</sequence>
<protein>
    <recommendedName>
        <fullName evidence="4">Motility protein</fullName>
    </recommendedName>
</protein>
<evidence type="ECO:0008006" key="4">
    <source>
        <dbReference type="Google" id="ProtNLM"/>
    </source>
</evidence>
<organism evidence="2 3">
    <name type="scientific">Methylobacillus flagellatus (strain ATCC 51484 / DSM 6875 / VKM B-1610 / KT)</name>
    <dbReference type="NCBI Taxonomy" id="265072"/>
    <lineage>
        <taxon>Bacteria</taxon>
        <taxon>Pseudomonadati</taxon>
        <taxon>Pseudomonadota</taxon>
        <taxon>Betaproteobacteria</taxon>
        <taxon>Nitrosomonadales</taxon>
        <taxon>Methylophilaceae</taxon>
        <taxon>Methylobacillus</taxon>
    </lineage>
</organism>
<dbReference type="Pfam" id="PF14070">
    <property type="entry name" value="YjfB_motility"/>
    <property type="match status" value="1"/>
</dbReference>
<dbReference type="EMBL" id="CP000284">
    <property type="protein sequence ID" value="ABE49177.1"/>
    <property type="molecule type" value="Genomic_DNA"/>
</dbReference>
<dbReference type="KEGG" id="mfa:Mfla_0909"/>
<dbReference type="Proteomes" id="UP000002440">
    <property type="component" value="Chromosome"/>
</dbReference>
<dbReference type="EMBL" id="CP000284">
    <property type="protein sequence ID" value="ABE49321.1"/>
    <property type="molecule type" value="Genomic_DNA"/>
</dbReference>
<gene>
    <name evidence="1" type="ordered locus">Mfla_0909</name>
    <name evidence="2" type="ordered locus">Mfla_1053</name>
</gene>
<dbReference type="AlphaFoldDB" id="Q1H2G6"/>
<evidence type="ECO:0000313" key="2">
    <source>
        <dbReference type="EMBL" id="ABE49321.1"/>
    </source>
</evidence>